<organism evidence="1">
    <name type="scientific">uncultured Caudovirales phage</name>
    <dbReference type="NCBI Taxonomy" id="2100421"/>
    <lineage>
        <taxon>Viruses</taxon>
        <taxon>Duplodnaviria</taxon>
        <taxon>Heunggongvirae</taxon>
        <taxon>Uroviricota</taxon>
        <taxon>Caudoviricetes</taxon>
        <taxon>Peduoviridae</taxon>
        <taxon>Maltschvirus</taxon>
        <taxon>Maltschvirus maltsch</taxon>
    </lineage>
</organism>
<sequence length="88" mass="10180">MNKRIQELAINCAGQLDWDSPKDPESFTFSCHELEKFAELIVKECVVRIQGCNLVEGYDPNRFDDFERDYQRAINKAASQVLLHFGVE</sequence>
<protein>
    <submittedName>
        <fullName evidence="1">Uncharacterized protein</fullName>
    </submittedName>
</protein>
<name>A0A6J5LA13_9CAUD</name>
<proteinExistence type="predicted"/>
<gene>
    <name evidence="1" type="ORF">UFOVP116_168</name>
</gene>
<accession>A0A6J5LA13</accession>
<dbReference type="EMBL" id="LR796237">
    <property type="protein sequence ID" value="CAB4129897.1"/>
    <property type="molecule type" value="Genomic_DNA"/>
</dbReference>
<evidence type="ECO:0000313" key="1">
    <source>
        <dbReference type="EMBL" id="CAB4129897.1"/>
    </source>
</evidence>
<reference evidence="1" key="1">
    <citation type="submission" date="2020-04" db="EMBL/GenBank/DDBJ databases">
        <authorList>
            <person name="Chiriac C."/>
            <person name="Salcher M."/>
            <person name="Ghai R."/>
            <person name="Kavagutti S V."/>
        </authorList>
    </citation>
    <scope>NUCLEOTIDE SEQUENCE</scope>
</reference>